<evidence type="ECO:0008006" key="3">
    <source>
        <dbReference type="Google" id="ProtNLM"/>
    </source>
</evidence>
<evidence type="ECO:0000313" key="2">
    <source>
        <dbReference type="Proteomes" id="UP001302349"/>
    </source>
</evidence>
<name>A0ABZ0ILM6_9BACT</name>
<sequence length="385" mass="44191">MRLFANSIFITIGLVTLFAFSEALAQPADSLRELLQTKGAENIQYFKDERGRGHYTLEYRLHRNPVVLLNELPDWVAKSDTVALTLMWYGSPWTTLSGGNVTAATNNDKPSRRIKPSVAGGWPYKLDISVAPVVFAEFGDEFDIFRTQLALAPKINYLLPFGLSADVQWIFPIQNDFESRFGFSSRPGQISLSYTKSFIPNHIFVASAGTFLNRQYGASVDYVIRAGRDYFGVAANLSATYAYEDRALYREPLEYVSGGVWWMHSFPQHDLWTKVSFERFLYEDYGSRIELFRQFGNNEMGLYMTASARGFNGGVQWAMPLFPKAFYKNKYLQVRPANQFLFTYEYLRNQNDGESLMKYRQTDRSLRALHPSFIKNHLLSLLKIL</sequence>
<dbReference type="RefSeq" id="WP_317488107.1">
    <property type="nucleotide sequence ID" value="NZ_CP136051.1"/>
</dbReference>
<reference evidence="1 2" key="1">
    <citation type="journal article" date="2023" name="Microbiol. Resour. Announc.">
        <title>Complete Genome Sequence of Imperialibacter roseus strain P4T.</title>
        <authorList>
            <person name="Tizabi D.R."/>
            <person name="Bachvaroff T."/>
            <person name="Hill R.T."/>
        </authorList>
    </citation>
    <scope>NUCLEOTIDE SEQUENCE [LARGE SCALE GENOMIC DNA]</scope>
    <source>
        <strain evidence="1 2">P4T</strain>
    </source>
</reference>
<gene>
    <name evidence="1" type="ORF">RT717_19905</name>
</gene>
<accession>A0ABZ0ILM6</accession>
<evidence type="ECO:0000313" key="1">
    <source>
        <dbReference type="EMBL" id="WOK05348.1"/>
    </source>
</evidence>
<dbReference type="EMBL" id="CP136051">
    <property type="protein sequence ID" value="WOK05348.1"/>
    <property type="molecule type" value="Genomic_DNA"/>
</dbReference>
<proteinExistence type="predicted"/>
<keyword evidence="2" id="KW-1185">Reference proteome</keyword>
<protein>
    <recommendedName>
        <fullName evidence="3">Exopolysaccharide biosynthesis protein YbjH</fullName>
    </recommendedName>
</protein>
<organism evidence="1 2">
    <name type="scientific">Imperialibacter roseus</name>
    <dbReference type="NCBI Taxonomy" id="1324217"/>
    <lineage>
        <taxon>Bacteria</taxon>
        <taxon>Pseudomonadati</taxon>
        <taxon>Bacteroidota</taxon>
        <taxon>Cytophagia</taxon>
        <taxon>Cytophagales</taxon>
        <taxon>Flammeovirgaceae</taxon>
        <taxon>Imperialibacter</taxon>
    </lineage>
</organism>
<dbReference type="Proteomes" id="UP001302349">
    <property type="component" value="Chromosome"/>
</dbReference>